<dbReference type="AlphaFoldDB" id="A0AAD8AAM5"/>
<dbReference type="InterPro" id="IPR007110">
    <property type="entry name" value="Ig-like_dom"/>
</dbReference>
<feature type="domain" description="Ig-like" evidence="1">
    <location>
        <begin position="2"/>
        <end position="102"/>
    </location>
</feature>
<organism evidence="2 3">
    <name type="scientific">Diploptera punctata</name>
    <name type="common">Pacific beetle cockroach</name>
    <dbReference type="NCBI Taxonomy" id="6984"/>
    <lineage>
        <taxon>Eukaryota</taxon>
        <taxon>Metazoa</taxon>
        <taxon>Ecdysozoa</taxon>
        <taxon>Arthropoda</taxon>
        <taxon>Hexapoda</taxon>
        <taxon>Insecta</taxon>
        <taxon>Pterygota</taxon>
        <taxon>Neoptera</taxon>
        <taxon>Polyneoptera</taxon>
        <taxon>Dictyoptera</taxon>
        <taxon>Blattodea</taxon>
        <taxon>Blaberoidea</taxon>
        <taxon>Blaberidae</taxon>
        <taxon>Diplopterinae</taxon>
        <taxon>Diploptera</taxon>
    </lineage>
</organism>
<dbReference type="InterPro" id="IPR013783">
    <property type="entry name" value="Ig-like_fold"/>
</dbReference>
<dbReference type="InterPro" id="IPR036179">
    <property type="entry name" value="Ig-like_dom_sf"/>
</dbReference>
<dbReference type="Pfam" id="PF13927">
    <property type="entry name" value="Ig_3"/>
    <property type="match status" value="1"/>
</dbReference>
<dbReference type="PROSITE" id="PS50835">
    <property type="entry name" value="IG_LIKE"/>
    <property type="match status" value="1"/>
</dbReference>
<sequence length="106" mass="11804">PPRKLTILDDSGANVQQKRVVGPYTEGSTAQITCVAAGGRPTPRVTWWKDGVEIDNTDEVISERRVKNILRLENLERRHLNTVLTCKASNNDVVSPLTSNVTLDMY</sequence>
<comment type="caution">
    <text evidence="2">The sequence shown here is derived from an EMBL/GenBank/DDBJ whole genome shotgun (WGS) entry which is preliminary data.</text>
</comment>
<proteinExistence type="predicted"/>
<dbReference type="Proteomes" id="UP001233999">
    <property type="component" value="Unassembled WGS sequence"/>
</dbReference>
<evidence type="ECO:0000259" key="1">
    <source>
        <dbReference type="PROSITE" id="PS50835"/>
    </source>
</evidence>
<protein>
    <recommendedName>
        <fullName evidence="1">Ig-like domain-containing protein</fullName>
    </recommendedName>
</protein>
<gene>
    <name evidence="2" type="ORF">L9F63_013224</name>
</gene>
<dbReference type="EMBL" id="JASPKZ010002328">
    <property type="protein sequence ID" value="KAJ9595584.1"/>
    <property type="molecule type" value="Genomic_DNA"/>
</dbReference>
<reference evidence="2" key="1">
    <citation type="journal article" date="2023" name="IScience">
        <title>Live-bearing cockroach genome reveals convergent evolutionary mechanisms linked to viviparity in insects and beyond.</title>
        <authorList>
            <person name="Fouks B."/>
            <person name="Harrison M.C."/>
            <person name="Mikhailova A.A."/>
            <person name="Marchal E."/>
            <person name="English S."/>
            <person name="Carruthers M."/>
            <person name="Jennings E.C."/>
            <person name="Chiamaka E.L."/>
            <person name="Frigard R.A."/>
            <person name="Pippel M."/>
            <person name="Attardo G.M."/>
            <person name="Benoit J.B."/>
            <person name="Bornberg-Bauer E."/>
            <person name="Tobe S.S."/>
        </authorList>
    </citation>
    <scope>NUCLEOTIDE SEQUENCE</scope>
    <source>
        <strain evidence="2">Stay&amp;Tobe</strain>
    </source>
</reference>
<feature type="non-terminal residue" evidence="2">
    <location>
        <position position="1"/>
    </location>
</feature>
<feature type="non-terminal residue" evidence="2">
    <location>
        <position position="106"/>
    </location>
</feature>
<dbReference type="PANTHER" id="PTHR23278">
    <property type="entry name" value="SIDESTEP PROTEIN"/>
    <property type="match status" value="1"/>
</dbReference>
<dbReference type="SUPFAM" id="SSF48726">
    <property type="entry name" value="Immunoglobulin"/>
    <property type="match status" value="1"/>
</dbReference>
<name>A0AAD8AAM5_DIPPU</name>
<evidence type="ECO:0000313" key="3">
    <source>
        <dbReference type="Proteomes" id="UP001233999"/>
    </source>
</evidence>
<dbReference type="Gene3D" id="2.60.40.10">
    <property type="entry name" value="Immunoglobulins"/>
    <property type="match status" value="1"/>
</dbReference>
<reference evidence="2" key="2">
    <citation type="submission" date="2023-05" db="EMBL/GenBank/DDBJ databases">
        <authorList>
            <person name="Fouks B."/>
        </authorList>
    </citation>
    <scope>NUCLEOTIDE SEQUENCE</scope>
    <source>
        <strain evidence="2">Stay&amp;Tobe</strain>
        <tissue evidence="2">Testes</tissue>
    </source>
</reference>
<accession>A0AAD8AAM5</accession>
<dbReference type="PANTHER" id="PTHR23278:SF30">
    <property type="entry name" value="SIDESTEP VIII, ISOFORM B"/>
    <property type="match status" value="1"/>
</dbReference>
<evidence type="ECO:0000313" key="2">
    <source>
        <dbReference type="EMBL" id="KAJ9595584.1"/>
    </source>
</evidence>
<keyword evidence="3" id="KW-1185">Reference proteome</keyword>